<feature type="transmembrane region" description="Helical" evidence="1">
    <location>
        <begin position="12"/>
        <end position="30"/>
    </location>
</feature>
<feature type="transmembrane region" description="Helical" evidence="1">
    <location>
        <begin position="36"/>
        <end position="53"/>
    </location>
</feature>
<dbReference type="EMBL" id="JBCITK010000001">
    <property type="protein sequence ID" value="MEN0642576.1"/>
    <property type="molecule type" value="Genomic_DNA"/>
</dbReference>
<keyword evidence="1" id="KW-0472">Membrane</keyword>
<evidence type="ECO:0000256" key="1">
    <source>
        <dbReference type="SAM" id="Phobius"/>
    </source>
</evidence>
<keyword evidence="1" id="KW-0812">Transmembrane</keyword>
<evidence type="ECO:0000313" key="2">
    <source>
        <dbReference type="EMBL" id="MEN0642576.1"/>
    </source>
</evidence>
<dbReference type="RefSeq" id="WP_343129686.1">
    <property type="nucleotide sequence ID" value="NZ_JBCITK010000001.1"/>
</dbReference>
<keyword evidence="3" id="KW-1185">Reference proteome</keyword>
<reference evidence="2 3" key="1">
    <citation type="submission" date="2024-03" db="EMBL/GenBank/DDBJ databases">
        <title>Bacilli Hybrid Assemblies.</title>
        <authorList>
            <person name="Kovac J."/>
        </authorList>
    </citation>
    <scope>NUCLEOTIDE SEQUENCE [LARGE SCALE GENOMIC DNA]</scope>
    <source>
        <strain evidence="2 3">FSL R7-0666</strain>
    </source>
</reference>
<accession>A0ABU9VF96</accession>
<evidence type="ECO:0000313" key="3">
    <source>
        <dbReference type="Proteomes" id="UP001418796"/>
    </source>
</evidence>
<keyword evidence="1" id="KW-1133">Transmembrane helix</keyword>
<organism evidence="2 3">
    <name type="scientific">Alkalicoccobacillus gibsonii</name>
    <dbReference type="NCBI Taxonomy" id="79881"/>
    <lineage>
        <taxon>Bacteria</taxon>
        <taxon>Bacillati</taxon>
        <taxon>Bacillota</taxon>
        <taxon>Bacilli</taxon>
        <taxon>Bacillales</taxon>
        <taxon>Bacillaceae</taxon>
        <taxon>Alkalicoccobacillus</taxon>
    </lineage>
</organism>
<comment type="caution">
    <text evidence="2">The sequence shown here is derived from an EMBL/GenBank/DDBJ whole genome shotgun (WGS) entry which is preliminary data.</text>
</comment>
<protein>
    <submittedName>
        <fullName evidence="2">Uncharacterized protein</fullName>
    </submittedName>
</protein>
<sequence length="62" mass="6974">MANPFQFSKKIGFLYISVAIVTFLFFHFYIEANILLTMLLTVPCGLIGILTLANHTNHRTAS</sequence>
<dbReference type="Proteomes" id="UP001418796">
    <property type="component" value="Unassembled WGS sequence"/>
</dbReference>
<name>A0ABU9VF96_9BACI</name>
<gene>
    <name evidence="2" type="ORF">MKY91_05320</name>
</gene>
<proteinExistence type="predicted"/>